<feature type="non-terminal residue" evidence="1">
    <location>
        <position position="59"/>
    </location>
</feature>
<organism evidence="1">
    <name type="scientific">marine sediment metagenome</name>
    <dbReference type="NCBI Taxonomy" id="412755"/>
    <lineage>
        <taxon>unclassified sequences</taxon>
        <taxon>metagenomes</taxon>
        <taxon>ecological metagenomes</taxon>
    </lineage>
</organism>
<evidence type="ECO:0008006" key="2">
    <source>
        <dbReference type="Google" id="ProtNLM"/>
    </source>
</evidence>
<dbReference type="NCBIfam" id="TIGR04336">
    <property type="entry name" value="AmmeMemoSam_B"/>
    <property type="match status" value="1"/>
</dbReference>
<dbReference type="Gene3D" id="3.40.830.10">
    <property type="entry name" value="LigB-like"/>
    <property type="match status" value="1"/>
</dbReference>
<dbReference type="InterPro" id="IPR002737">
    <property type="entry name" value="MEMO1_fam"/>
</dbReference>
<gene>
    <name evidence="1" type="ORF">S06H3_24142</name>
</gene>
<reference evidence="1" key="1">
    <citation type="journal article" date="2014" name="Front. Microbiol.">
        <title>High frequency of phylogenetically diverse reductive dehalogenase-homologous genes in deep subseafloor sedimentary metagenomes.</title>
        <authorList>
            <person name="Kawai M."/>
            <person name="Futagami T."/>
            <person name="Toyoda A."/>
            <person name="Takaki Y."/>
            <person name="Nishi S."/>
            <person name="Hori S."/>
            <person name="Arai W."/>
            <person name="Tsubouchi T."/>
            <person name="Morono Y."/>
            <person name="Uchiyama I."/>
            <person name="Ito T."/>
            <person name="Fujiyama A."/>
            <person name="Inagaki F."/>
            <person name="Takami H."/>
        </authorList>
    </citation>
    <scope>NUCLEOTIDE SEQUENCE</scope>
    <source>
        <strain evidence="1">Expedition CK06-06</strain>
    </source>
</reference>
<accession>X1LQ40</accession>
<dbReference type="Pfam" id="PF01875">
    <property type="entry name" value="Memo"/>
    <property type="match status" value="1"/>
</dbReference>
<name>X1LQ40_9ZZZZ</name>
<dbReference type="EMBL" id="BARV01013329">
    <property type="protein sequence ID" value="GAI21452.1"/>
    <property type="molecule type" value="Genomic_DNA"/>
</dbReference>
<comment type="caution">
    <text evidence="1">The sequence shown here is derived from an EMBL/GenBank/DDBJ whole genome shotgun (WGS) entry which is preliminary data.</text>
</comment>
<dbReference type="AlphaFoldDB" id="X1LQ40"/>
<protein>
    <recommendedName>
        <fullName evidence="2">AmmeMemoRadiSam system protein B</fullName>
    </recommendedName>
</protein>
<proteinExistence type="predicted"/>
<sequence length="59" mass="6237">MVPHAGYEYSGPVAAHVFNALAEDGFPETFVIMGGDHVGYDNVVITPESFVTSLGKVPV</sequence>
<evidence type="ECO:0000313" key="1">
    <source>
        <dbReference type="EMBL" id="GAI21452.1"/>
    </source>
</evidence>